<dbReference type="EMBL" id="CT573071">
    <property type="protein sequence ID" value="CAJ73783.1"/>
    <property type="molecule type" value="Genomic_DNA"/>
</dbReference>
<sequence>MPIHFYISRNITIIITFYGILFKIFSQKMPHPGLIFPIKALIYKEKGIKLLPCKNFFFWWWLCGDSLF</sequence>
<keyword evidence="1" id="KW-1133">Transmembrane helix</keyword>
<dbReference type="AlphaFoldDB" id="Q1Q1A3"/>
<dbReference type="Proteomes" id="UP000501926">
    <property type="component" value="Chromosome"/>
</dbReference>
<evidence type="ECO:0000313" key="3">
    <source>
        <dbReference type="EMBL" id="QII10812.1"/>
    </source>
</evidence>
<feature type="transmembrane region" description="Helical" evidence="1">
    <location>
        <begin position="6"/>
        <end position="25"/>
    </location>
</feature>
<protein>
    <submittedName>
        <fullName evidence="2">Uncharacterized protein</fullName>
    </submittedName>
</protein>
<reference evidence="2" key="1">
    <citation type="journal article" date="2006" name="Nature">
        <title>Deciphering the evolution and metabolism of an anammox bacterium from a community genome.</title>
        <authorList>
            <person name="Strous M."/>
            <person name="Pelletier E."/>
            <person name="Mangenot S."/>
            <person name="Rattei T."/>
            <person name="Lehner A."/>
            <person name="Taylor M.W."/>
            <person name="Horn M."/>
            <person name="Daims H."/>
            <person name="Bartol-Mavel D."/>
            <person name="Wincker P."/>
            <person name="Barbe V."/>
            <person name="Fonknechten N."/>
            <person name="Vallenet D."/>
            <person name="Segurens B."/>
            <person name="Schenowitz-Truong C."/>
            <person name="Medigue C."/>
            <person name="Collingro A."/>
            <person name="Snel B."/>
            <person name="Dutilh B.E."/>
            <person name="OpDenCamp H.J.M."/>
            <person name="vanDerDrift C."/>
            <person name="Cirpus I."/>
            <person name="vanDePas-Schoonen K.T."/>
            <person name="Harhangi H.R."/>
            <person name="vanNiftrik L."/>
            <person name="Schmid M."/>
            <person name="Keltjens J."/>
            <person name="vanDeVossenberg J."/>
            <person name="Kartal B."/>
            <person name="Meier H."/>
            <person name="Frishman D."/>
            <person name="Huynen M.A."/>
            <person name="Mewes H."/>
            <person name="Weissenbach J."/>
            <person name="Jetten M.S.M."/>
            <person name="Wagner M."/>
            <person name="LePaslier D."/>
        </authorList>
    </citation>
    <scope>NUCLEOTIDE SEQUENCE</scope>
</reference>
<gene>
    <name evidence="3" type="ORF">KsCSTR_14330</name>
    <name evidence="2" type="ORF">kuste3028</name>
</gene>
<proteinExistence type="predicted"/>
<reference evidence="2" key="2">
    <citation type="submission" date="2006-01" db="EMBL/GenBank/DDBJ databases">
        <authorList>
            <person name="Genoscope"/>
        </authorList>
    </citation>
    <scope>NUCLEOTIDE SEQUENCE</scope>
</reference>
<keyword evidence="1" id="KW-0812">Transmembrane</keyword>
<organism evidence="2">
    <name type="scientific">Kuenenia stuttgartiensis</name>
    <dbReference type="NCBI Taxonomy" id="174633"/>
    <lineage>
        <taxon>Bacteria</taxon>
        <taxon>Pseudomonadati</taxon>
        <taxon>Planctomycetota</taxon>
        <taxon>Candidatus Brocadiia</taxon>
        <taxon>Candidatus Brocadiales</taxon>
        <taxon>Candidatus Brocadiaceae</taxon>
        <taxon>Candidatus Kuenenia</taxon>
    </lineage>
</organism>
<dbReference type="EMBL" id="CP049055">
    <property type="protein sequence ID" value="QII10812.1"/>
    <property type="molecule type" value="Genomic_DNA"/>
</dbReference>
<evidence type="ECO:0000313" key="2">
    <source>
        <dbReference type="EMBL" id="CAJ73783.1"/>
    </source>
</evidence>
<name>Q1Q1A3_KUEST</name>
<evidence type="ECO:0000313" key="4">
    <source>
        <dbReference type="Proteomes" id="UP000501926"/>
    </source>
</evidence>
<keyword evidence="1" id="KW-0472">Membrane</keyword>
<accession>Q1Q1A3</accession>
<reference evidence="3 4" key="3">
    <citation type="submission" date="2020-02" db="EMBL/GenBank/DDBJ databases">
        <title>Newly sequenced genome of strain CSTR1 showed variability in Candidatus Kuenenia stuttgartiensis genomes.</title>
        <authorList>
            <person name="Ding C."/>
            <person name="Adrian L."/>
        </authorList>
    </citation>
    <scope>NUCLEOTIDE SEQUENCE [LARGE SCALE GENOMIC DNA]</scope>
    <source>
        <strain evidence="3 4">CSTR1</strain>
    </source>
</reference>
<evidence type="ECO:0000256" key="1">
    <source>
        <dbReference type="SAM" id="Phobius"/>
    </source>
</evidence>